<evidence type="ECO:0000313" key="9">
    <source>
        <dbReference type="EMBL" id="KFJ04132.1"/>
    </source>
</evidence>
<feature type="transmembrane region" description="Helical" evidence="7">
    <location>
        <begin position="245"/>
        <end position="268"/>
    </location>
</feature>
<organism evidence="9 10">
    <name type="scientific">Bifidobacterium subtile</name>
    <dbReference type="NCBI Taxonomy" id="77635"/>
    <lineage>
        <taxon>Bacteria</taxon>
        <taxon>Bacillati</taxon>
        <taxon>Actinomycetota</taxon>
        <taxon>Actinomycetes</taxon>
        <taxon>Bifidobacteriales</taxon>
        <taxon>Bifidobacteriaceae</taxon>
        <taxon>Bifidobacterium</taxon>
    </lineage>
</organism>
<dbReference type="SUPFAM" id="SSF161098">
    <property type="entry name" value="MetI-like"/>
    <property type="match status" value="1"/>
</dbReference>
<dbReference type="InterPro" id="IPR000515">
    <property type="entry name" value="MetI-like"/>
</dbReference>
<dbReference type="Proteomes" id="UP000029055">
    <property type="component" value="Unassembled WGS sequence"/>
</dbReference>
<dbReference type="PANTHER" id="PTHR43163">
    <property type="entry name" value="DIPEPTIDE TRANSPORT SYSTEM PERMEASE PROTEIN DPPB-RELATED"/>
    <property type="match status" value="1"/>
</dbReference>
<dbReference type="AlphaFoldDB" id="A0A087E8N1"/>
<evidence type="ECO:0000256" key="6">
    <source>
        <dbReference type="ARBA" id="ARBA00023136"/>
    </source>
</evidence>
<evidence type="ECO:0000256" key="4">
    <source>
        <dbReference type="ARBA" id="ARBA00022692"/>
    </source>
</evidence>
<feature type="transmembrane region" description="Helical" evidence="7">
    <location>
        <begin position="12"/>
        <end position="34"/>
    </location>
</feature>
<feature type="transmembrane region" description="Helical" evidence="7">
    <location>
        <begin position="297"/>
        <end position="314"/>
    </location>
</feature>
<keyword evidence="3" id="KW-1003">Cell membrane</keyword>
<evidence type="ECO:0000313" key="10">
    <source>
        <dbReference type="Proteomes" id="UP000029055"/>
    </source>
</evidence>
<reference evidence="9 10" key="1">
    <citation type="submission" date="2014-03" db="EMBL/GenBank/DDBJ databases">
        <title>Genomics of Bifidobacteria.</title>
        <authorList>
            <person name="Ventura M."/>
            <person name="Milani C."/>
            <person name="Lugli G.A."/>
        </authorList>
    </citation>
    <scope>NUCLEOTIDE SEQUENCE [LARGE SCALE GENOMIC DNA]</scope>
    <source>
        <strain evidence="9 10">LMG 11597</strain>
    </source>
</reference>
<dbReference type="CDD" id="cd06261">
    <property type="entry name" value="TM_PBP2"/>
    <property type="match status" value="1"/>
</dbReference>
<dbReference type="InterPro" id="IPR045621">
    <property type="entry name" value="BPD_transp_1_N"/>
</dbReference>
<accession>A0A087E8N1</accession>
<dbReference type="EMBL" id="JGZR01000005">
    <property type="protein sequence ID" value="KFJ04132.1"/>
    <property type="molecule type" value="Genomic_DNA"/>
</dbReference>
<comment type="caution">
    <text evidence="9">The sequence shown here is derived from an EMBL/GenBank/DDBJ whole genome shotgun (WGS) entry which is preliminary data.</text>
</comment>
<dbReference type="GO" id="GO:0055085">
    <property type="term" value="P:transmembrane transport"/>
    <property type="evidence" value="ECO:0007669"/>
    <property type="project" value="InterPro"/>
</dbReference>
<dbReference type="eggNOG" id="COG0601">
    <property type="taxonomic scope" value="Bacteria"/>
</dbReference>
<feature type="transmembrane region" description="Helical" evidence="7">
    <location>
        <begin position="182"/>
        <end position="207"/>
    </location>
</feature>
<comment type="subcellular location">
    <subcellularLocation>
        <location evidence="1 7">Cell membrane</location>
        <topology evidence="1 7">Multi-pass membrane protein</topology>
    </subcellularLocation>
</comment>
<protein>
    <submittedName>
        <fullName evidence="9">Glutathione transport system permease</fullName>
    </submittedName>
</protein>
<feature type="domain" description="ABC transmembrane type-1" evidence="8">
    <location>
        <begin position="102"/>
        <end position="315"/>
    </location>
</feature>
<evidence type="ECO:0000259" key="8">
    <source>
        <dbReference type="PROSITE" id="PS50928"/>
    </source>
</evidence>
<sequence>MGAKVTASMRFLLRRLALFVAALIVISGVIFMALRVLPGDVASVMAGMNSPPSRVAALRSQLGLDRPLAQQYLDWAGALLHGDFGVSMLTGRTISAQVGARASVTFPLIALGLAIALLIGIPLGCASSLARSERLRTLFHALAIVGGSIPALWGGLLLILLLGKGVGLIGLFPSQGFPQEGWAAFPRALSSLALPALAVGIIVGAGLMRYTRAALGELLSSSAIDMAMACGMTRTRAMLTVGLRLAMPQLVSVIGLTFAEMITGVMVIENLFDLPGLGEGLITDVGNRDLIAVQGELFMLAAFFLAIGLIVDLLHRALDPRLNDAEGREL</sequence>
<dbReference type="GO" id="GO:0005886">
    <property type="term" value="C:plasma membrane"/>
    <property type="evidence" value="ECO:0007669"/>
    <property type="project" value="UniProtKB-SubCell"/>
</dbReference>
<dbReference type="InterPro" id="IPR035906">
    <property type="entry name" value="MetI-like_sf"/>
</dbReference>
<proteinExistence type="inferred from homology"/>
<keyword evidence="10" id="KW-1185">Reference proteome</keyword>
<evidence type="ECO:0000256" key="5">
    <source>
        <dbReference type="ARBA" id="ARBA00022989"/>
    </source>
</evidence>
<dbReference type="STRING" id="77635.BISU_1170"/>
<gene>
    <name evidence="9" type="ORF">BISU_1170</name>
</gene>
<dbReference type="Pfam" id="PF19300">
    <property type="entry name" value="BPD_transp_1_N"/>
    <property type="match status" value="1"/>
</dbReference>
<keyword evidence="2 7" id="KW-0813">Transport</keyword>
<keyword evidence="4 7" id="KW-0812">Transmembrane</keyword>
<keyword evidence="6 7" id="KW-0472">Membrane</keyword>
<comment type="similarity">
    <text evidence="7">Belongs to the binding-protein-dependent transport system permease family.</text>
</comment>
<evidence type="ECO:0000256" key="2">
    <source>
        <dbReference type="ARBA" id="ARBA00022448"/>
    </source>
</evidence>
<keyword evidence="5 7" id="KW-1133">Transmembrane helix</keyword>
<dbReference type="PROSITE" id="PS50928">
    <property type="entry name" value="ABC_TM1"/>
    <property type="match status" value="1"/>
</dbReference>
<dbReference type="PANTHER" id="PTHR43163:SF6">
    <property type="entry name" value="DIPEPTIDE TRANSPORT SYSTEM PERMEASE PROTEIN DPPB-RELATED"/>
    <property type="match status" value="1"/>
</dbReference>
<feature type="transmembrane region" description="Helical" evidence="7">
    <location>
        <begin position="104"/>
        <end position="126"/>
    </location>
</feature>
<dbReference type="Pfam" id="PF00528">
    <property type="entry name" value="BPD_transp_1"/>
    <property type="match status" value="1"/>
</dbReference>
<dbReference type="Gene3D" id="1.10.3720.10">
    <property type="entry name" value="MetI-like"/>
    <property type="match status" value="1"/>
</dbReference>
<name>A0A087E8N1_9BIFI</name>
<evidence type="ECO:0000256" key="1">
    <source>
        <dbReference type="ARBA" id="ARBA00004651"/>
    </source>
</evidence>
<evidence type="ECO:0000256" key="3">
    <source>
        <dbReference type="ARBA" id="ARBA00022475"/>
    </source>
</evidence>
<feature type="transmembrane region" description="Helical" evidence="7">
    <location>
        <begin position="138"/>
        <end position="162"/>
    </location>
</feature>
<evidence type="ECO:0000256" key="7">
    <source>
        <dbReference type="RuleBase" id="RU363032"/>
    </source>
</evidence>